<dbReference type="CDD" id="cd17546">
    <property type="entry name" value="REC_hyHK_CKI1_RcsC-like"/>
    <property type="match status" value="1"/>
</dbReference>
<evidence type="ECO:0000256" key="8">
    <source>
        <dbReference type="SAM" id="MobiDB-lite"/>
    </source>
</evidence>
<evidence type="ECO:0000256" key="5">
    <source>
        <dbReference type="ARBA" id="ARBA00023012"/>
    </source>
</evidence>
<evidence type="ECO:0000256" key="4">
    <source>
        <dbReference type="ARBA" id="ARBA00022989"/>
    </source>
</evidence>
<keyword evidence="4 9" id="KW-1133">Transmembrane helix</keyword>
<evidence type="ECO:0000256" key="3">
    <source>
        <dbReference type="ARBA" id="ARBA00022692"/>
    </source>
</evidence>
<dbReference type="PANTHER" id="PTHR45339">
    <property type="entry name" value="HYBRID SIGNAL TRANSDUCTION HISTIDINE KINASE J"/>
    <property type="match status" value="1"/>
</dbReference>
<dbReference type="Pfam" id="PF00512">
    <property type="entry name" value="HisKA"/>
    <property type="match status" value="1"/>
</dbReference>
<keyword evidence="6 9" id="KW-0472">Membrane</keyword>
<dbReference type="CDD" id="cd00082">
    <property type="entry name" value="HisKA"/>
    <property type="match status" value="1"/>
</dbReference>
<proteinExistence type="predicted"/>
<feature type="modified residue" description="4-aspartylphosphate" evidence="7">
    <location>
        <position position="853"/>
    </location>
</feature>
<dbReference type="InterPro" id="IPR036097">
    <property type="entry name" value="HisK_dim/P_sf"/>
</dbReference>
<keyword evidence="3 9" id="KW-0812">Transmembrane</keyword>
<accession>A0A7S1GE06</accession>
<dbReference type="PROSITE" id="PS50109">
    <property type="entry name" value="HIS_KIN"/>
    <property type="match status" value="1"/>
</dbReference>
<dbReference type="GO" id="GO:0016020">
    <property type="term" value="C:membrane"/>
    <property type="evidence" value="ECO:0007669"/>
    <property type="project" value="UniProtKB-SubCell"/>
</dbReference>
<dbReference type="SUPFAM" id="SSF47384">
    <property type="entry name" value="Homodimeric domain of signal transducing histidine kinase"/>
    <property type="match status" value="1"/>
</dbReference>
<dbReference type="InterPro" id="IPR042240">
    <property type="entry name" value="CHASE_sf"/>
</dbReference>
<evidence type="ECO:0000256" key="6">
    <source>
        <dbReference type="ARBA" id="ARBA00023136"/>
    </source>
</evidence>
<evidence type="ECO:0000259" key="10">
    <source>
        <dbReference type="PROSITE" id="PS50109"/>
    </source>
</evidence>
<dbReference type="InterPro" id="IPR011006">
    <property type="entry name" value="CheY-like_superfamily"/>
</dbReference>
<dbReference type="Pfam" id="PF03924">
    <property type="entry name" value="CHASE"/>
    <property type="match status" value="1"/>
</dbReference>
<evidence type="ECO:0000259" key="11">
    <source>
        <dbReference type="PROSITE" id="PS50110"/>
    </source>
</evidence>
<gene>
    <name evidence="12" type="ORF">BSP0115_LOCUS16807</name>
</gene>
<dbReference type="InterPro" id="IPR001789">
    <property type="entry name" value="Sig_transdc_resp-reg_receiver"/>
</dbReference>
<dbReference type="GO" id="GO:0000155">
    <property type="term" value="F:phosphorelay sensor kinase activity"/>
    <property type="evidence" value="ECO:0007669"/>
    <property type="project" value="InterPro"/>
</dbReference>
<dbReference type="InterPro" id="IPR003661">
    <property type="entry name" value="HisK_dim/P_dom"/>
</dbReference>
<protein>
    <recommendedName>
        <fullName evidence="13">Histidine kinase</fullName>
    </recommendedName>
</protein>
<dbReference type="Gene3D" id="3.30.450.350">
    <property type="entry name" value="CHASE domain"/>
    <property type="match status" value="1"/>
</dbReference>
<dbReference type="SMART" id="SM00448">
    <property type="entry name" value="REC"/>
    <property type="match status" value="1"/>
</dbReference>
<feature type="region of interest" description="Disordered" evidence="8">
    <location>
        <begin position="556"/>
        <end position="580"/>
    </location>
</feature>
<evidence type="ECO:0008006" key="13">
    <source>
        <dbReference type="Google" id="ProtNLM"/>
    </source>
</evidence>
<evidence type="ECO:0000256" key="7">
    <source>
        <dbReference type="PROSITE-ProRule" id="PRU00169"/>
    </source>
</evidence>
<dbReference type="InterPro" id="IPR006189">
    <property type="entry name" value="CHASE_dom"/>
</dbReference>
<reference evidence="12" key="1">
    <citation type="submission" date="2021-01" db="EMBL/GenBank/DDBJ databases">
        <authorList>
            <person name="Corre E."/>
            <person name="Pelletier E."/>
            <person name="Niang G."/>
            <person name="Scheremetjew M."/>
            <person name="Finn R."/>
            <person name="Kale V."/>
            <person name="Holt S."/>
            <person name="Cochrane G."/>
            <person name="Meng A."/>
            <person name="Brown T."/>
            <person name="Cohen L."/>
        </authorList>
    </citation>
    <scope>NUCLEOTIDE SEQUENCE</scope>
    <source>
        <strain evidence="12">Ms1</strain>
    </source>
</reference>
<dbReference type="Gene3D" id="3.30.565.10">
    <property type="entry name" value="Histidine kinase-like ATPase, C-terminal domain"/>
    <property type="match status" value="1"/>
</dbReference>
<organism evidence="12">
    <name type="scientific">Bicosoecida sp. CB-2014</name>
    <dbReference type="NCBI Taxonomy" id="1486930"/>
    <lineage>
        <taxon>Eukaryota</taxon>
        <taxon>Sar</taxon>
        <taxon>Stramenopiles</taxon>
        <taxon>Bigyra</taxon>
        <taxon>Opalozoa</taxon>
        <taxon>Bicosoecida</taxon>
    </lineage>
</organism>
<name>A0A7S1GE06_9STRA</name>
<dbReference type="SUPFAM" id="SSF52172">
    <property type="entry name" value="CheY-like"/>
    <property type="match status" value="1"/>
</dbReference>
<dbReference type="InterPro" id="IPR005467">
    <property type="entry name" value="His_kinase_dom"/>
</dbReference>
<keyword evidence="2 7" id="KW-0597">Phosphoprotein</keyword>
<dbReference type="PROSITE" id="PS50110">
    <property type="entry name" value="RESPONSE_REGULATORY"/>
    <property type="match status" value="1"/>
</dbReference>
<evidence type="ECO:0000256" key="9">
    <source>
        <dbReference type="SAM" id="Phobius"/>
    </source>
</evidence>
<feature type="domain" description="Histidine kinase" evidence="10">
    <location>
        <begin position="374"/>
        <end position="544"/>
    </location>
</feature>
<evidence type="ECO:0000313" key="12">
    <source>
        <dbReference type="EMBL" id="CAD8923544.1"/>
    </source>
</evidence>
<feature type="domain" description="Response regulatory" evidence="11">
    <location>
        <begin position="803"/>
        <end position="918"/>
    </location>
</feature>
<dbReference type="AlphaFoldDB" id="A0A7S1GE06"/>
<dbReference type="EMBL" id="HBFS01025118">
    <property type="protein sequence ID" value="CAD8923544.1"/>
    <property type="molecule type" value="Transcribed_RNA"/>
</dbReference>
<dbReference type="Gene3D" id="3.40.50.2300">
    <property type="match status" value="1"/>
</dbReference>
<dbReference type="SMART" id="SM00388">
    <property type="entry name" value="HisKA"/>
    <property type="match status" value="1"/>
</dbReference>
<evidence type="ECO:0000256" key="2">
    <source>
        <dbReference type="ARBA" id="ARBA00022553"/>
    </source>
</evidence>
<keyword evidence="5" id="KW-0902">Two-component regulatory system</keyword>
<dbReference type="InterPro" id="IPR036890">
    <property type="entry name" value="HATPase_C_sf"/>
</dbReference>
<dbReference type="Gene3D" id="1.10.287.130">
    <property type="match status" value="1"/>
</dbReference>
<dbReference type="Pfam" id="PF00072">
    <property type="entry name" value="Response_reg"/>
    <property type="match status" value="1"/>
</dbReference>
<comment type="subcellular location">
    <subcellularLocation>
        <location evidence="1">Membrane</location>
    </subcellularLocation>
</comment>
<sequence length="931" mass="98729">MAVIVLAGIVITVQIESTTREHTSELLLRASQHLVASDVSRFRSVMDSYLALMGATAASAHAVLMQGPHVVPFAGALDLTAQGFENATAGETLGLAVMAAVPREARADFEQAYTDALAASLGMERLVIHGGRPGTPIPDRDISFPIVGSWPPTGQMMLFDLSSLSAGMEQRNAAIHAALETGKPTASEPIDIYDDYGGLGYVMYQRIGLPGDGFGDLPIGVVGTAFDSTVFAIVLPSARAAMVEAGAVAAGTEHALPYHYTIEDVGPPARTLLDEWYPASAASAVGSDEEHLLYDGTGELGGRDWRITVATSAKLIADQVDSERSALVFAVGIMATVLIAGIVWLGSRAQAQREKSRRMHERVAATTHARVVSYICHEMRNPLHALMGGLDLFLHDHMPLMSAAMRADIDSLLQSAAQMKSVLNDVLDIRRLDGGHVDVEEAVADVRALVRDLLHQMRDAASPNTILLQTVSKDLPPLMRVAVSRMRQVVGNALHNAAKFTDEGYIECIVRVVGAEGGATYLLVEVRNTGRGLGGRSEEELLGVVKSVDADPAAFPALPSPIARSKDESESTPSPPPDDVVESVRAWFAESMTMPLRESATLARQFESHAVIRRSAVSSRRPLLPAVTTPNRHVPEPSALGPMGHAVVGGGTGVEAAAGAGIGQAGDGRGDGSPRSSAGIQADAHVNAGVNMLLRATGLGLGLPLCNRVMESVGGVMGIHDAPRDRFTRCWMLFPVKCDEDFDVERDGVGGAGTIAWTRSGTTAAPISPTATLEADMPFTLPGVSNSSSADTESKAAVGPPMHVVAVDDEPVLRRLIGRFLKVAGATYTIFEDGSQVTRDALIESKAQVLLLDIVMLRSDGCDVCRRLRAQGVDLPIYAMTGNTDGVSVERFREVGFTGVLSKPFNATDVHQVLRHAATTSTPRLWHASRT</sequence>
<dbReference type="SMART" id="SM01079">
    <property type="entry name" value="CHASE"/>
    <property type="match status" value="1"/>
</dbReference>
<feature type="transmembrane region" description="Helical" evidence="9">
    <location>
        <begin position="326"/>
        <end position="347"/>
    </location>
</feature>
<dbReference type="PANTHER" id="PTHR45339:SF1">
    <property type="entry name" value="HYBRID SIGNAL TRANSDUCTION HISTIDINE KINASE J"/>
    <property type="match status" value="1"/>
</dbReference>
<dbReference type="SUPFAM" id="SSF55874">
    <property type="entry name" value="ATPase domain of HSP90 chaperone/DNA topoisomerase II/histidine kinase"/>
    <property type="match status" value="1"/>
</dbReference>
<evidence type="ECO:0000256" key="1">
    <source>
        <dbReference type="ARBA" id="ARBA00004370"/>
    </source>
</evidence>